<gene>
    <name evidence="2" type="ORF">WI372_01535</name>
</gene>
<comment type="caution">
    <text evidence="2">The sequence shown here is derived from an EMBL/GenBank/DDBJ whole genome shotgun (WGS) entry which is preliminary data.</text>
</comment>
<evidence type="ECO:0000256" key="1">
    <source>
        <dbReference type="SAM" id="Phobius"/>
    </source>
</evidence>
<organism evidence="2 3">
    <name type="scientific">Gaopeijia maritima</name>
    <dbReference type="NCBI Taxonomy" id="3119007"/>
    <lineage>
        <taxon>Bacteria</taxon>
        <taxon>Pseudomonadati</taxon>
        <taxon>Gemmatimonadota</taxon>
        <taxon>Longimicrobiia</taxon>
        <taxon>Gaopeijiales</taxon>
        <taxon>Gaopeijiaceae</taxon>
        <taxon>Gaopeijia</taxon>
    </lineage>
</organism>
<sequence>MDPTAPTPPADPAASRARFRSTLIRVLTVQAITLALFWLLQSRYGL</sequence>
<feature type="transmembrane region" description="Helical" evidence="1">
    <location>
        <begin position="22"/>
        <end position="40"/>
    </location>
</feature>
<keyword evidence="1" id="KW-0472">Membrane</keyword>
<accession>A0ABU9E4K3</accession>
<protein>
    <submittedName>
        <fullName evidence="2">Uncharacterized protein</fullName>
    </submittedName>
</protein>
<name>A0ABU9E4K3_9BACT</name>
<dbReference type="RefSeq" id="WP_405278378.1">
    <property type="nucleotide sequence ID" value="NZ_CP144380.1"/>
</dbReference>
<dbReference type="EMBL" id="JBBHLI010000001">
    <property type="protein sequence ID" value="MEK9499663.1"/>
    <property type="molecule type" value="Genomic_DNA"/>
</dbReference>
<proteinExistence type="predicted"/>
<evidence type="ECO:0000313" key="3">
    <source>
        <dbReference type="Proteomes" id="UP001484239"/>
    </source>
</evidence>
<keyword evidence="3" id="KW-1185">Reference proteome</keyword>
<evidence type="ECO:0000313" key="2">
    <source>
        <dbReference type="EMBL" id="MEK9499663.1"/>
    </source>
</evidence>
<reference evidence="2 3" key="1">
    <citation type="submission" date="2024-02" db="EMBL/GenBank/DDBJ databases">
        <title>A novel Gemmatimonadota bacterium.</title>
        <authorList>
            <person name="Du Z.-J."/>
            <person name="Ye Y.-Q."/>
        </authorList>
    </citation>
    <scope>NUCLEOTIDE SEQUENCE [LARGE SCALE GENOMIC DNA]</scope>
    <source>
        <strain evidence="2 3">DH-20</strain>
    </source>
</reference>
<dbReference type="Proteomes" id="UP001484239">
    <property type="component" value="Unassembled WGS sequence"/>
</dbReference>
<keyword evidence="1" id="KW-0812">Transmembrane</keyword>
<keyword evidence="1" id="KW-1133">Transmembrane helix</keyword>